<feature type="compositionally biased region" description="Low complexity" evidence="1">
    <location>
        <begin position="65"/>
        <end position="74"/>
    </location>
</feature>
<evidence type="ECO:0000313" key="2">
    <source>
        <dbReference type="EMBL" id="SEU46754.1"/>
    </source>
</evidence>
<gene>
    <name evidence="2" type="ORF">SAMN05421811_127137</name>
</gene>
<dbReference type="RefSeq" id="WP_143082645.1">
    <property type="nucleotide sequence ID" value="NZ_FOHX01000027.1"/>
</dbReference>
<dbReference type="EMBL" id="FOHX01000027">
    <property type="protein sequence ID" value="SEU46754.1"/>
    <property type="molecule type" value="Genomic_DNA"/>
</dbReference>
<proteinExistence type="predicted"/>
<evidence type="ECO:0000313" key="3">
    <source>
        <dbReference type="Proteomes" id="UP000199361"/>
    </source>
</evidence>
<evidence type="ECO:0000256" key="1">
    <source>
        <dbReference type="SAM" id="MobiDB-lite"/>
    </source>
</evidence>
<reference evidence="2 3" key="1">
    <citation type="submission" date="2016-10" db="EMBL/GenBank/DDBJ databases">
        <authorList>
            <person name="de Groot N.N."/>
        </authorList>
    </citation>
    <scope>NUCLEOTIDE SEQUENCE [LARGE SCALE GENOMIC DNA]</scope>
    <source>
        <strain evidence="2 3">CGMCC 4.5598</strain>
    </source>
</reference>
<feature type="compositionally biased region" description="Basic and acidic residues" evidence="1">
    <location>
        <begin position="27"/>
        <end position="53"/>
    </location>
</feature>
<keyword evidence="3" id="KW-1185">Reference proteome</keyword>
<dbReference type="Proteomes" id="UP000199361">
    <property type="component" value="Unassembled WGS sequence"/>
</dbReference>
<feature type="compositionally biased region" description="Basic and acidic residues" evidence="1">
    <location>
        <begin position="80"/>
        <end position="91"/>
    </location>
</feature>
<feature type="region of interest" description="Disordered" evidence="1">
    <location>
        <begin position="19"/>
        <end position="105"/>
    </location>
</feature>
<accession>A0A1I0LV19</accession>
<protein>
    <submittedName>
        <fullName evidence="2">Uncharacterized protein</fullName>
    </submittedName>
</protein>
<dbReference type="AlphaFoldDB" id="A0A1I0LV19"/>
<organism evidence="2 3">
    <name type="scientific">Nonomuraea wenchangensis</name>
    <dbReference type="NCBI Taxonomy" id="568860"/>
    <lineage>
        <taxon>Bacteria</taxon>
        <taxon>Bacillati</taxon>
        <taxon>Actinomycetota</taxon>
        <taxon>Actinomycetes</taxon>
        <taxon>Streptosporangiales</taxon>
        <taxon>Streptosporangiaceae</taxon>
        <taxon>Nonomuraea</taxon>
    </lineage>
</organism>
<sequence length="105" mass="12058">MADAQAWAALAREWLKATSPRAAQAMREQEQEAARRRRDWRPGEHWRGKRADADAAQEVEQVRWATEPEPAAGPSEEEIERARTALEREMALARARARARQERGQ</sequence>
<name>A0A1I0LV19_9ACTN</name>